<dbReference type="KEGG" id="val:VDBG_09763"/>
<dbReference type="Gene3D" id="3.40.50.300">
    <property type="entry name" value="P-loop containing nucleotide triphosphate hydrolases"/>
    <property type="match status" value="1"/>
</dbReference>
<feature type="domain" description="NB-ARC" evidence="2">
    <location>
        <begin position="179"/>
        <end position="329"/>
    </location>
</feature>
<dbReference type="GeneID" id="9531950"/>
<dbReference type="PANTHER" id="PTHR48187:SF2">
    <property type="entry name" value="LD21810P"/>
    <property type="match status" value="1"/>
</dbReference>
<feature type="compositionally biased region" description="Polar residues" evidence="1">
    <location>
        <begin position="703"/>
        <end position="718"/>
    </location>
</feature>
<dbReference type="RefSeq" id="XP_003000043.1">
    <property type="nucleotide sequence ID" value="XM_002999997.1"/>
</dbReference>
<proteinExistence type="predicted"/>
<dbReference type="STRING" id="526221.C9SXY8"/>
<evidence type="ECO:0000313" key="3">
    <source>
        <dbReference type="EMBL" id="EEY23653.1"/>
    </source>
</evidence>
<dbReference type="OrthoDB" id="5086500at2759"/>
<name>C9SXY8_VERA1</name>
<keyword evidence="4" id="KW-1185">Reference proteome</keyword>
<dbReference type="Proteomes" id="UP000008698">
    <property type="component" value="Unassembled WGS sequence"/>
</dbReference>
<sequence length="1002" mass="110439">MAHENHKTDFTITKRLVVDSASANPELPGVQYFGIEATHSNMCKFSSSTSHGYRIVTSAIREWVIQGPSVIERRWDVERNESRQRAIEDATERLGPAAAGFPGFNTPMTSSGYFEGPSAPPRTTPSLSMPFLQHAQSTRSSLFITPSHFHPDTVFVGRDKELAGLHAMLLDEHRRSLGTSAVVVQGMSGIGKSALGKQYIFNHKNHYPGGIYWIRASTLQEMEDDFWHIAKNDAIRQMIDHRSELDLRDPKKVVDVVRSWFNKLEGWLIIFDGIRFDDPTAISHFVPDNKNTSIIFTSTERPVAGSHLLNNPTILELGLLSVPESQELLLGELGKHKPYKLDDLDMAAKLVKLMDCLPLMIHSAAQQMKATREPLSKYLKSWKAKPHIGDAALPAFQSIRDDLQDRGETAALNLINILSFFGQLIPVEMLALGLSALDTRTVTQVFFANILADDKQFWLERAIALFCRSIDEADARMKSRHAESRSQQASLGMPTTTDDTPAHVPPRSMPFPYDNTMPAPPFQDDEADDRTVTPSSEPHPPWNDGGMGEGAGVPQHRALRRMDNRRYRDRAGAWRDASASNDPRVSISRESARGLFSMSESTPNIWMPGHARVLSESQAEAGLRNIKKASPPPNRGGRPVQDRTRSPVLGAEKTIRLGQRVRPDSHSEPAPASVLDDISPSFLRGPRSRSPLSSQVASSSHSLPQRTSQGQTQASMQSPWVPPHDPYPYSNPRDMRDDLMDWDAEMDTMAPSGMQTSSYSPGICQGSFAPPILSVSTNRQSSLQHNYRGERTKAEHSTQPQDEWTSAKPWPQSAPHTHQPAFLFSPPVQGDATPSSPHPVTGYTSQPMSRNPSSIPREPVPMSRGRSRSRGGEFPGRGRAASVVETEPSPRLPAFGIGQTSYQAWEQEHGRHTRSRGDSLLGASSAPRRLPRTGTAGLSAGSRSPSRSPVGSAQSRVADLTAEDMVRTRSGPGRVEMGGWAPGDGDPRAKENAGLGIRWQQN</sequence>
<feature type="region of interest" description="Disordered" evidence="1">
    <location>
        <begin position="478"/>
        <end position="549"/>
    </location>
</feature>
<dbReference type="HOGENOM" id="CLU_001668_2_0_1"/>
<evidence type="ECO:0000313" key="4">
    <source>
        <dbReference type="Proteomes" id="UP000008698"/>
    </source>
</evidence>
<evidence type="ECO:0000259" key="2">
    <source>
        <dbReference type="Pfam" id="PF00931"/>
    </source>
</evidence>
<feature type="compositionally biased region" description="Basic and acidic residues" evidence="1">
    <location>
        <begin position="787"/>
        <end position="796"/>
    </location>
</feature>
<protein>
    <submittedName>
        <fullName evidence="3">LipA and NB-ARC domain-containing protein</fullName>
    </submittedName>
</protein>
<dbReference type="PANTHER" id="PTHR48187">
    <property type="entry name" value="LD21810P"/>
    <property type="match status" value="1"/>
</dbReference>
<organism evidence="4">
    <name type="scientific">Verticillium alfalfae (strain VaMs.102 / ATCC MYA-4576 / FGSC 10136)</name>
    <name type="common">Verticillium wilt of alfalfa</name>
    <name type="synonym">Verticillium albo-atrum</name>
    <dbReference type="NCBI Taxonomy" id="526221"/>
    <lineage>
        <taxon>Eukaryota</taxon>
        <taxon>Fungi</taxon>
        <taxon>Dikarya</taxon>
        <taxon>Ascomycota</taxon>
        <taxon>Pezizomycotina</taxon>
        <taxon>Sordariomycetes</taxon>
        <taxon>Hypocreomycetidae</taxon>
        <taxon>Glomerellales</taxon>
        <taxon>Plectosphaerellaceae</taxon>
        <taxon>Verticillium</taxon>
    </lineage>
</organism>
<gene>
    <name evidence="3" type="ORF">VDBG_09763</name>
</gene>
<feature type="region of interest" description="Disordered" evidence="1">
    <location>
        <begin position="779"/>
        <end position="1002"/>
    </location>
</feature>
<dbReference type="Pfam" id="PF00931">
    <property type="entry name" value="NB-ARC"/>
    <property type="match status" value="1"/>
</dbReference>
<dbReference type="eggNOG" id="KOG2029">
    <property type="taxonomic scope" value="Eukaryota"/>
</dbReference>
<accession>C9SXY8</accession>
<dbReference type="InterPro" id="IPR002182">
    <property type="entry name" value="NB-ARC"/>
</dbReference>
<feature type="compositionally biased region" description="Polar residues" evidence="1">
    <location>
        <begin position="842"/>
        <end position="854"/>
    </location>
</feature>
<reference evidence="4" key="1">
    <citation type="journal article" date="2011" name="PLoS Pathog.">
        <title>Comparative genomics yields insights into niche adaptation of plant vascular wilt pathogens.</title>
        <authorList>
            <person name="Klosterman S.J."/>
            <person name="Subbarao K.V."/>
            <person name="Kang S."/>
            <person name="Veronese P."/>
            <person name="Gold S.E."/>
            <person name="Thomma B.P.H.J."/>
            <person name="Chen Z."/>
            <person name="Henrissat B."/>
            <person name="Lee Y.-H."/>
            <person name="Park J."/>
            <person name="Garcia-Pedrajas M.D."/>
            <person name="Barbara D.J."/>
            <person name="Anchieta A."/>
            <person name="de Jonge R."/>
            <person name="Santhanam P."/>
            <person name="Maruthachalam K."/>
            <person name="Atallah Z."/>
            <person name="Amyotte S.G."/>
            <person name="Paz Z."/>
            <person name="Inderbitzin P."/>
            <person name="Hayes R.J."/>
            <person name="Heiman D.I."/>
            <person name="Young S."/>
            <person name="Zeng Q."/>
            <person name="Engels R."/>
            <person name="Galagan J."/>
            <person name="Cuomo C.A."/>
            <person name="Dobinson K.F."/>
            <person name="Ma L.-J."/>
        </authorList>
    </citation>
    <scope>NUCLEOTIDE SEQUENCE [LARGE SCALE GENOMIC DNA]</scope>
    <source>
        <strain evidence="4">VaMs.102 / ATCC MYA-4576 / FGSC 10136</strain>
    </source>
</reference>
<dbReference type="GO" id="GO:0043531">
    <property type="term" value="F:ADP binding"/>
    <property type="evidence" value="ECO:0007669"/>
    <property type="project" value="InterPro"/>
</dbReference>
<dbReference type="AlphaFoldDB" id="C9SXY8"/>
<feature type="compositionally biased region" description="Low complexity" evidence="1">
    <location>
        <begin position="679"/>
        <end position="702"/>
    </location>
</feature>
<dbReference type="SUPFAM" id="SSF52540">
    <property type="entry name" value="P-loop containing nucleoside triphosphate hydrolases"/>
    <property type="match status" value="1"/>
</dbReference>
<evidence type="ECO:0000256" key="1">
    <source>
        <dbReference type="SAM" id="MobiDB-lite"/>
    </source>
</evidence>
<feature type="region of interest" description="Disordered" evidence="1">
    <location>
        <begin position="624"/>
        <end position="737"/>
    </location>
</feature>
<feature type="compositionally biased region" description="Polar residues" evidence="1">
    <location>
        <begin position="485"/>
        <end position="499"/>
    </location>
</feature>
<dbReference type="EMBL" id="DS985229">
    <property type="protein sequence ID" value="EEY23653.1"/>
    <property type="molecule type" value="Genomic_DNA"/>
</dbReference>
<dbReference type="InterPro" id="IPR027417">
    <property type="entry name" value="P-loop_NTPase"/>
</dbReference>
<feature type="compositionally biased region" description="Low complexity" evidence="1">
    <location>
        <begin position="939"/>
        <end position="953"/>
    </location>
</feature>